<name>A0A381XGY1_9ZZZZ</name>
<reference evidence="8" key="1">
    <citation type="submission" date="2018-05" db="EMBL/GenBank/DDBJ databases">
        <authorList>
            <person name="Lanie J.A."/>
            <person name="Ng W.-L."/>
            <person name="Kazmierczak K.M."/>
            <person name="Andrzejewski T.M."/>
            <person name="Davidsen T.M."/>
            <person name="Wayne K.J."/>
            <person name="Tettelin H."/>
            <person name="Glass J.I."/>
            <person name="Rusch D."/>
            <person name="Podicherti R."/>
            <person name="Tsui H.-C.T."/>
            <person name="Winkler M.E."/>
        </authorList>
    </citation>
    <scope>NUCLEOTIDE SEQUENCE</scope>
</reference>
<comment type="similarity">
    <text evidence="3">Belongs to the malic enzymes family.</text>
</comment>
<dbReference type="EMBL" id="UINC01015145">
    <property type="protein sequence ID" value="SVA63995.1"/>
    <property type="molecule type" value="Genomic_DNA"/>
</dbReference>
<feature type="non-terminal residue" evidence="8">
    <location>
        <position position="303"/>
    </location>
</feature>
<organism evidence="8">
    <name type="scientific">marine metagenome</name>
    <dbReference type="NCBI Taxonomy" id="408172"/>
    <lineage>
        <taxon>unclassified sequences</taxon>
        <taxon>metagenomes</taxon>
        <taxon>ecological metagenomes</taxon>
    </lineage>
</organism>
<proteinExistence type="inferred from homology"/>
<dbReference type="PANTHER" id="PTHR43237">
    <property type="entry name" value="NADP-DEPENDENT MALIC ENZYME"/>
    <property type="match status" value="1"/>
</dbReference>
<dbReference type="InterPro" id="IPR012301">
    <property type="entry name" value="Malic_N_dom"/>
</dbReference>
<dbReference type="InterPro" id="IPR036291">
    <property type="entry name" value="NAD(P)-bd_dom_sf"/>
</dbReference>
<dbReference type="Pfam" id="PF00390">
    <property type="entry name" value="malic"/>
    <property type="match status" value="1"/>
</dbReference>
<keyword evidence="4" id="KW-0479">Metal-binding</keyword>
<dbReference type="InterPro" id="IPR012302">
    <property type="entry name" value="Malic_NAD-bd"/>
</dbReference>
<comment type="cofactor">
    <cofactor evidence="2">
        <name>Mg(2+)</name>
        <dbReference type="ChEBI" id="CHEBI:18420"/>
    </cofactor>
</comment>
<evidence type="ECO:0000256" key="3">
    <source>
        <dbReference type="ARBA" id="ARBA00008785"/>
    </source>
</evidence>
<evidence type="ECO:0000259" key="6">
    <source>
        <dbReference type="SMART" id="SM00919"/>
    </source>
</evidence>
<dbReference type="SMART" id="SM00919">
    <property type="entry name" value="Malic_M"/>
    <property type="match status" value="1"/>
</dbReference>
<dbReference type="GO" id="GO:0016616">
    <property type="term" value="F:oxidoreductase activity, acting on the CH-OH group of donors, NAD or NADP as acceptor"/>
    <property type="evidence" value="ECO:0007669"/>
    <property type="project" value="InterPro"/>
</dbReference>
<comment type="cofactor">
    <cofactor evidence="1">
        <name>Mn(2+)</name>
        <dbReference type="ChEBI" id="CHEBI:29035"/>
    </cofactor>
</comment>
<feature type="domain" description="Malic enzyme NAD-binding" evidence="6">
    <location>
        <begin position="216"/>
        <end position="303"/>
    </location>
</feature>
<dbReference type="PANTHER" id="PTHR43237:SF4">
    <property type="entry name" value="NADP-DEPENDENT MALIC ENZYME"/>
    <property type="match status" value="1"/>
</dbReference>
<dbReference type="InterPro" id="IPR037062">
    <property type="entry name" value="Malic_N_dom_sf"/>
</dbReference>
<gene>
    <name evidence="8" type="ORF">METZ01_LOCUS116849</name>
</gene>
<dbReference type="PRINTS" id="PR00072">
    <property type="entry name" value="MALOXRDTASE"/>
</dbReference>
<evidence type="ECO:0000256" key="1">
    <source>
        <dbReference type="ARBA" id="ARBA00001936"/>
    </source>
</evidence>
<accession>A0A381XGY1</accession>
<dbReference type="Gene3D" id="3.40.50.720">
    <property type="entry name" value="NAD(P)-binding Rossmann-like Domain"/>
    <property type="match status" value="1"/>
</dbReference>
<dbReference type="SUPFAM" id="SSF51735">
    <property type="entry name" value="NAD(P)-binding Rossmann-fold domains"/>
    <property type="match status" value="1"/>
</dbReference>
<evidence type="ECO:0000256" key="5">
    <source>
        <dbReference type="ARBA" id="ARBA00023002"/>
    </source>
</evidence>
<dbReference type="Gene3D" id="3.40.50.10380">
    <property type="entry name" value="Malic enzyme, N-terminal domain"/>
    <property type="match status" value="1"/>
</dbReference>
<dbReference type="GO" id="GO:0046872">
    <property type="term" value="F:metal ion binding"/>
    <property type="evidence" value="ECO:0007669"/>
    <property type="project" value="UniProtKB-KW"/>
</dbReference>
<dbReference type="InterPro" id="IPR046346">
    <property type="entry name" value="Aminoacid_DH-like_N_sf"/>
</dbReference>
<feature type="domain" description="Malic enzyme N-terminal" evidence="7">
    <location>
        <begin position="71"/>
        <end position="204"/>
    </location>
</feature>
<protein>
    <recommendedName>
        <fullName evidence="9">Malic enzyme N-terminal domain-containing protein</fullName>
    </recommendedName>
</protein>
<dbReference type="PROSITE" id="PS00331">
    <property type="entry name" value="MALIC_ENZYMES"/>
    <property type="match status" value="1"/>
</dbReference>
<sequence>MLGQITTNISAAGGDIGAIDIVSAGRNSMVRDITINARDDSHAEILKEAVSSVEGVIIVNVSDQVFLRHLGGKIEMQSKTPIKTRNDMSLIYTPGVARVSKAIHDQPESVWNLTSKGNTVAIVTDGSAVLGLGDIGPAAALPVMEGKAQLLKELVGVDAWPIVLDTHDTTKIVDTIKLLSHGFGAINLEDISAPRCFEIEHRLHKELSIPVFHDDQHGTAIVVLAALYNAVKVVNKELPDLKVVLVGVGAAGVATTKLLIRAGVKNIVGVDREGILDRQKDYGNNEVWKEYSEITNPNNISGH</sequence>
<evidence type="ECO:0000256" key="2">
    <source>
        <dbReference type="ARBA" id="ARBA00001946"/>
    </source>
</evidence>
<keyword evidence="5" id="KW-0560">Oxidoreductase</keyword>
<evidence type="ECO:0000313" key="8">
    <source>
        <dbReference type="EMBL" id="SVA63995.1"/>
    </source>
</evidence>
<evidence type="ECO:0008006" key="9">
    <source>
        <dbReference type="Google" id="ProtNLM"/>
    </source>
</evidence>
<evidence type="ECO:0000259" key="7">
    <source>
        <dbReference type="SMART" id="SM01274"/>
    </source>
</evidence>
<dbReference type="Pfam" id="PF03949">
    <property type="entry name" value="Malic_M"/>
    <property type="match status" value="1"/>
</dbReference>
<dbReference type="SUPFAM" id="SSF53223">
    <property type="entry name" value="Aminoacid dehydrogenase-like, N-terminal domain"/>
    <property type="match status" value="1"/>
</dbReference>
<dbReference type="AlphaFoldDB" id="A0A381XGY1"/>
<dbReference type="GO" id="GO:0051287">
    <property type="term" value="F:NAD binding"/>
    <property type="evidence" value="ECO:0007669"/>
    <property type="project" value="InterPro"/>
</dbReference>
<dbReference type="GO" id="GO:0004470">
    <property type="term" value="F:malic enzyme activity"/>
    <property type="evidence" value="ECO:0007669"/>
    <property type="project" value="InterPro"/>
</dbReference>
<dbReference type="SMART" id="SM01274">
    <property type="entry name" value="malic"/>
    <property type="match status" value="1"/>
</dbReference>
<dbReference type="InterPro" id="IPR015884">
    <property type="entry name" value="Malic_enzyme_CS"/>
</dbReference>
<dbReference type="InterPro" id="IPR001891">
    <property type="entry name" value="Malic_OxRdtase"/>
</dbReference>
<dbReference type="InterPro" id="IPR051674">
    <property type="entry name" value="Malate_Decarboxylase"/>
</dbReference>
<evidence type="ECO:0000256" key="4">
    <source>
        <dbReference type="ARBA" id="ARBA00022723"/>
    </source>
</evidence>